<dbReference type="EMBL" id="JARBHB010000001">
    <property type="protein sequence ID" value="KAJ8897629.1"/>
    <property type="molecule type" value="Genomic_DNA"/>
</dbReference>
<accession>A0ABQ9ILW0</accession>
<reference evidence="1 2" key="1">
    <citation type="submission" date="2023-02" db="EMBL/GenBank/DDBJ databases">
        <title>LHISI_Scaffold_Assembly.</title>
        <authorList>
            <person name="Stuart O.P."/>
            <person name="Cleave R."/>
            <person name="Magrath M.J.L."/>
            <person name="Mikheyev A.S."/>
        </authorList>
    </citation>
    <scope>NUCLEOTIDE SEQUENCE [LARGE SCALE GENOMIC DNA]</scope>
    <source>
        <strain evidence="1">Daus_M_001</strain>
        <tissue evidence="1">Leg muscle</tissue>
    </source>
</reference>
<name>A0ABQ9ILW0_9NEOP</name>
<organism evidence="1 2">
    <name type="scientific">Dryococelus australis</name>
    <dbReference type="NCBI Taxonomy" id="614101"/>
    <lineage>
        <taxon>Eukaryota</taxon>
        <taxon>Metazoa</taxon>
        <taxon>Ecdysozoa</taxon>
        <taxon>Arthropoda</taxon>
        <taxon>Hexapoda</taxon>
        <taxon>Insecta</taxon>
        <taxon>Pterygota</taxon>
        <taxon>Neoptera</taxon>
        <taxon>Polyneoptera</taxon>
        <taxon>Phasmatodea</taxon>
        <taxon>Verophasmatodea</taxon>
        <taxon>Anareolatae</taxon>
        <taxon>Phasmatidae</taxon>
        <taxon>Eurycanthinae</taxon>
        <taxon>Dryococelus</taxon>
    </lineage>
</organism>
<gene>
    <name evidence="1" type="ORF">PR048_002978</name>
</gene>
<keyword evidence="2" id="KW-1185">Reference proteome</keyword>
<evidence type="ECO:0000313" key="1">
    <source>
        <dbReference type="EMBL" id="KAJ8897629.1"/>
    </source>
</evidence>
<evidence type="ECO:0000313" key="2">
    <source>
        <dbReference type="Proteomes" id="UP001159363"/>
    </source>
</evidence>
<proteinExistence type="predicted"/>
<dbReference type="Proteomes" id="UP001159363">
    <property type="component" value="Chromosome 1"/>
</dbReference>
<sequence length="152" mass="16846">MMKKRKSTAPVRWKPGNQFWKLLVKEVSGGAAVITHISNVSDLVAADAQYHNDCQFSLTDLVDKIQGSYCPLNQTVKAQLLKKYGDVIVIAISPNKVSILFLLGSGIKILSDSWYSNRKSSTEEEKGRVVDAAGAIIAEDLCSYRSYHQIQQ</sequence>
<protein>
    <submittedName>
        <fullName evidence="1">Uncharacterized protein</fullName>
    </submittedName>
</protein>
<comment type="caution">
    <text evidence="1">The sequence shown here is derived from an EMBL/GenBank/DDBJ whole genome shotgun (WGS) entry which is preliminary data.</text>
</comment>